<dbReference type="PANTHER" id="PTHR11373">
    <property type="entry name" value="DEOXYNUCLEOSIDE TRIPHOSPHATE TRIPHOSPHOHYDROLASE"/>
    <property type="match status" value="1"/>
</dbReference>
<dbReference type="OrthoDB" id="9803619at2"/>
<dbReference type="InterPro" id="IPR027432">
    <property type="entry name" value="dGTP_triphosphohydrolase_C"/>
</dbReference>
<dbReference type="InterPro" id="IPR006261">
    <property type="entry name" value="dGTPase"/>
</dbReference>
<gene>
    <name evidence="3" type="primary">dgt</name>
    <name evidence="3" type="ORF">EFD62_00570</name>
</gene>
<dbReference type="Gene3D" id="1.10.3410.10">
    <property type="entry name" value="putative deoxyguanosinetriphosphate triphosphohydrolase like domain"/>
    <property type="match status" value="1"/>
</dbReference>
<evidence type="ECO:0000256" key="1">
    <source>
        <dbReference type="ARBA" id="ARBA00022801"/>
    </source>
</evidence>
<dbReference type="InterPro" id="IPR003607">
    <property type="entry name" value="HD/PDEase_dom"/>
</dbReference>
<organism evidence="3 4">
    <name type="scientific">Acetivibrio mesophilus</name>
    <dbReference type="NCBI Taxonomy" id="2487273"/>
    <lineage>
        <taxon>Bacteria</taxon>
        <taxon>Bacillati</taxon>
        <taxon>Bacillota</taxon>
        <taxon>Clostridia</taxon>
        <taxon>Eubacteriales</taxon>
        <taxon>Oscillospiraceae</taxon>
        <taxon>Acetivibrio</taxon>
    </lineage>
</organism>
<protein>
    <submittedName>
        <fullName evidence="3">DNTP triphosphohydrolase</fullName>
    </submittedName>
</protein>
<dbReference type="Pfam" id="PF01966">
    <property type="entry name" value="HD"/>
    <property type="match status" value="1"/>
</dbReference>
<dbReference type="Gene3D" id="1.10.3550.10">
    <property type="entry name" value="eoxyguanosinetriphosphate triphosphohydrolase domain-like"/>
    <property type="match status" value="1"/>
</dbReference>
<dbReference type="GO" id="GO:0006203">
    <property type="term" value="P:dGTP catabolic process"/>
    <property type="evidence" value="ECO:0007669"/>
    <property type="project" value="TreeGrafter"/>
</dbReference>
<dbReference type="SUPFAM" id="SSF109604">
    <property type="entry name" value="HD-domain/PDEase-like"/>
    <property type="match status" value="1"/>
</dbReference>
<proteinExistence type="predicted"/>
<evidence type="ECO:0000313" key="3">
    <source>
        <dbReference type="EMBL" id="RXE60466.1"/>
    </source>
</evidence>
<comment type="caution">
    <text evidence="3">The sequence shown here is derived from an EMBL/GenBank/DDBJ whole genome shotgun (WGS) entry which is preliminary data.</text>
</comment>
<name>A0A4Q0I7S0_9FIRM</name>
<keyword evidence="1 3" id="KW-0378">Hydrolase</keyword>
<dbReference type="Proteomes" id="UP000289166">
    <property type="component" value="Unassembled WGS sequence"/>
</dbReference>
<dbReference type="GO" id="GO:0008832">
    <property type="term" value="F:dGTPase activity"/>
    <property type="evidence" value="ECO:0007669"/>
    <property type="project" value="TreeGrafter"/>
</dbReference>
<dbReference type="CDD" id="cd00077">
    <property type="entry name" value="HDc"/>
    <property type="match status" value="1"/>
</dbReference>
<dbReference type="InterPro" id="IPR050135">
    <property type="entry name" value="dGTPase-like"/>
</dbReference>
<evidence type="ECO:0000259" key="2">
    <source>
        <dbReference type="PROSITE" id="PS51831"/>
    </source>
</evidence>
<dbReference type="AlphaFoldDB" id="A0A4Q0I7S0"/>
<accession>A0A4Q0I7S0</accession>
<dbReference type="EMBL" id="RLII01000001">
    <property type="protein sequence ID" value="RXE60466.1"/>
    <property type="molecule type" value="Genomic_DNA"/>
</dbReference>
<dbReference type="PANTHER" id="PTHR11373:SF32">
    <property type="entry name" value="DEOXYGUANOSINETRIPHOSPHATE TRIPHOSPHOHYDROLASE"/>
    <property type="match status" value="1"/>
</dbReference>
<dbReference type="NCBIfam" id="TIGR01353">
    <property type="entry name" value="dGTP_triPase"/>
    <property type="match status" value="1"/>
</dbReference>
<feature type="domain" description="HD" evidence="2">
    <location>
        <begin position="63"/>
        <end position="181"/>
    </location>
</feature>
<sequence>MGYKLDWGKLLSSERIRNSSASARHRNAFELDYDRIVGSSSVRRLQDKAQVFPLQENDFTRTRLTHSLEVSALAKSLGKAVGLKILDTKIDPTFDATKVEELISLLQTAGLIHDLGNPPFGHYGETVIRQWFADWFDGSHYKKIISNLKKEDIMVDEQMKDFLFFDGNVQNLRIVTKLQMLNDQYGANLTYATLASLIKYPWSSNDADTKPNKKQAKNKYGYYQSEKGLVEAIWKATGLEEGIRHPATFLLEAADDITYICDDIEDGVKKEKIDWEKEFKNIQKEFTGEFYKPLFDRLDKINSTMRDSIPEKMSASVLNFRNAAQGFMLVHAENSFINHYNQIMNGEFGINELLDFDEIKPFIKYLKNIARNSCFNCKEVLTLELIGDKVIKGLLDIFIPAIVEATNIEDTRTYAGKLYSIISPNFKYIAKFDYNKNCEREFSELSLYEKMQLITDYISGMTDSYAVNLYKELTGYKLP</sequence>
<keyword evidence="4" id="KW-1185">Reference proteome</keyword>
<evidence type="ECO:0000313" key="4">
    <source>
        <dbReference type="Proteomes" id="UP000289166"/>
    </source>
</evidence>
<dbReference type="InterPro" id="IPR023293">
    <property type="entry name" value="dGTP_triP_hydro_central_sf"/>
</dbReference>
<dbReference type="Pfam" id="PF13286">
    <property type="entry name" value="HD_assoc"/>
    <property type="match status" value="1"/>
</dbReference>
<dbReference type="SMART" id="SM00471">
    <property type="entry name" value="HDc"/>
    <property type="match status" value="1"/>
</dbReference>
<dbReference type="InterPro" id="IPR006674">
    <property type="entry name" value="HD_domain"/>
</dbReference>
<reference evidence="4" key="1">
    <citation type="submission" date="2018-11" db="EMBL/GenBank/DDBJ databases">
        <title>Genome sequencing of a novel mesophilic and cellulolytic organism within the genus Hungateiclostridium.</title>
        <authorList>
            <person name="Rettenmaier R."/>
            <person name="Liebl W."/>
            <person name="Zverlov V."/>
        </authorList>
    </citation>
    <scope>NUCLEOTIDE SEQUENCE [LARGE SCALE GENOMIC DNA]</scope>
    <source>
        <strain evidence="4">N2K1</strain>
    </source>
</reference>
<dbReference type="PROSITE" id="PS51831">
    <property type="entry name" value="HD"/>
    <property type="match status" value="1"/>
</dbReference>
<dbReference type="Gene3D" id="1.10.3210.10">
    <property type="entry name" value="Hypothetical protein af1432"/>
    <property type="match status" value="1"/>
</dbReference>
<dbReference type="RefSeq" id="WP_128705566.1">
    <property type="nucleotide sequence ID" value="NZ_RLII01000001.1"/>
</dbReference>
<dbReference type="InterPro" id="IPR026875">
    <property type="entry name" value="PHydrolase_assoc_dom"/>
</dbReference>